<keyword evidence="1" id="KW-1133">Transmembrane helix</keyword>
<protein>
    <submittedName>
        <fullName evidence="2">Uncharacterized protein</fullName>
    </submittedName>
</protein>
<comment type="caution">
    <text evidence="2">The sequence shown here is derived from an EMBL/GenBank/DDBJ whole genome shotgun (WGS) entry which is preliminary data.</text>
</comment>
<reference evidence="2" key="1">
    <citation type="submission" date="2021-02" db="EMBL/GenBank/DDBJ databases">
        <authorList>
            <person name="Nowell W R."/>
        </authorList>
    </citation>
    <scope>NUCLEOTIDE SEQUENCE</scope>
</reference>
<keyword evidence="1" id="KW-0472">Membrane</keyword>
<dbReference type="Proteomes" id="UP000663828">
    <property type="component" value="Unassembled WGS sequence"/>
</dbReference>
<sequence>MNISVSTTTIDPSGSRLVAVRIGLQQIGCFLNICIFLRQSMRRIIYRNVGIFYKLLLSWLQFDSFRGCVVMACLDRFLLRPQNVQRRAFCQRKGALKMIFLIISTCL</sequence>
<accession>A0A814IGT7</accession>
<dbReference type="AlphaFoldDB" id="A0A814IGT7"/>
<name>A0A814IGT7_ADIRI</name>
<evidence type="ECO:0000313" key="3">
    <source>
        <dbReference type="Proteomes" id="UP000663828"/>
    </source>
</evidence>
<feature type="transmembrane region" description="Helical" evidence="1">
    <location>
        <begin position="18"/>
        <end position="37"/>
    </location>
</feature>
<proteinExistence type="predicted"/>
<gene>
    <name evidence="2" type="ORF">XAT740_LOCUS14401</name>
</gene>
<evidence type="ECO:0000313" key="2">
    <source>
        <dbReference type="EMBL" id="CAF1024235.1"/>
    </source>
</evidence>
<organism evidence="2 3">
    <name type="scientific">Adineta ricciae</name>
    <name type="common">Rotifer</name>
    <dbReference type="NCBI Taxonomy" id="249248"/>
    <lineage>
        <taxon>Eukaryota</taxon>
        <taxon>Metazoa</taxon>
        <taxon>Spiralia</taxon>
        <taxon>Gnathifera</taxon>
        <taxon>Rotifera</taxon>
        <taxon>Eurotatoria</taxon>
        <taxon>Bdelloidea</taxon>
        <taxon>Adinetida</taxon>
        <taxon>Adinetidae</taxon>
        <taxon>Adineta</taxon>
    </lineage>
</organism>
<keyword evidence="3" id="KW-1185">Reference proteome</keyword>
<keyword evidence="1" id="KW-0812">Transmembrane</keyword>
<evidence type="ECO:0000256" key="1">
    <source>
        <dbReference type="SAM" id="Phobius"/>
    </source>
</evidence>
<dbReference type="EMBL" id="CAJNOR010000863">
    <property type="protein sequence ID" value="CAF1024235.1"/>
    <property type="molecule type" value="Genomic_DNA"/>
</dbReference>